<protein>
    <recommendedName>
        <fullName evidence="4">Lipoprotein</fullName>
    </recommendedName>
</protein>
<evidence type="ECO:0000256" key="1">
    <source>
        <dbReference type="SAM" id="SignalP"/>
    </source>
</evidence>
<gene>
    <name evidence="2" type="ORF">HNQ86_000401</name>
</gene>
<dbReference type="EMBL" id="JACHET010000001">
    <property type="protein sequence ID" value="MBB6183056.1"/>
    <property type="molecule type" value="Genomic_DNA"/>
</dbReference>
<dbReference type="RefSeq" id="WP_043101162.1">
    <property type="nucleotide sequence ID" value="NZ_JACHET010000001.1"/>
</dbReference>
<evidence type="ECO:0000313" key="2">
    <source>
        <dbReference type="EMBL" id="MBB6183056.1"/>
    </source>
</evidence>
<feature type="chain" id="PRO_5032509128" description="Lipoprotein" evidence="1">
    <location>
        <begin position="26"/>
        <end position="100"/>
    </location>
</feature>
<dbReference type="Proteomes" id="UP000560000">
    <property type="component" value="Unassembled WGS sequence"/>
</dbReference>
<evidence type="ECO:0000313" key="3">
    <source>
        <dbReference type="Proteomes" id="UP000560000"/>
    </source>
</evidence>
<organism evidence="2 3">
    <name type="scientific">Oleiagrimonas soli</name>
    <dbReference type="NCBI Taxonomy" id="1543381"/>
    <lineage>
        <taxon>Bacteria</taxon>
        <taxon>Pseudomonadati</taxon>
        <taxon>Pseudomonadota</taxon>
        <taxon>Gammaproteobacteria</taxon>
        <taxon>Lysobacterales</taxon>
        <taxon>Rhodanobacteraceae</taxon>
        <taxon>Oleiagrimonas</taxon>
    </lineage>
</organism>
<comment type="caution">
    <text evidence="2">The sequence shown here is derived from an EMBL/GenBank/DDBJ whole genome shotgun (WGS) entry which is preliminary data.</text>
</comment>
<feature type="signal peptide" evidence="1">
    <location>
        <begin position="1"/>
        <end position="25"/>
    </location>
</feature>
<dbReference type="AlphaFoldDB" id="A0A841KD14"/>
<keyword evidence="1" id="KW-0732">Signal</keyword>
<name>A0A841KD14_9GAMM</name>
<reference evidence="2 3" key="1">
    <citation type="submission" date="2020-08" db="EMBL/GenBank/DDBJ databases">
        <title>Genomic Encyclopedia of Type Strains, Phase IV (KMG-IV): sequencing the most valuable type-strain genomes for metagenomic binning, comparative biology and taxonomic classification.</title>
        <authorList>
            <person name="Goeker M."/>
        </authorList>
    </citation>
    <scope>NUCLEOTIDE SEQUENCE [LARGE SCALE GENOMIC DNA]</scope>
    <source>
        <strain evidence="2 3">DSM 107085</strain>
    </source>
</reference>
<proteinExistence type="predicted"/>
<sequence length="100" mass="10717">MDIRTALVLTGVALVAGLAASPARALPNCDTCMPAYENCVASGATDCDTQYRVCLRYCPSVHSDSTAMDRGYAADKPRLAQMHARIVQTHGYVAERLAAR</sequence>
<evidence type="ECO:0008006" key="4">
    <source>
        <dbReference type="Google" id="ProtNLM"/>
    </source>
</evidence>
<accession>A0A841KD14</accession>